<dbReference type="SMART" id="SM00526">
    <property type="entry name" value="H15"/>
    <property type="match status" value="1"/>
</dbReference>
<reference evidence="3 4" key="1">
    <citation type="journal article" date="2021" name="Sci. Rep.">
        <title>Chromosome anchoring in Senegalese sole (Solea senegalensis) reveals sex-associated markers and genome rearrangements in flatfish.</title>
        <authorList>
            <person name="Guerrero-Cozar I."/>
            <person name="Gomez-Garrido J."/>
            <person name="Berbel C."/>
            <person name="Martinez-Blanch J.F."/>
            <person name="Alioto T."/>
            <person name="Claros M.G."/>
            <person name="Gagnaire P.A."/>
            <person name="Manchado M."/>
        </authorList>
    </citation>
    <scope>NUCLEOTIDE SEQUENCE [LARGE SCALE GENOMIC DNA]</scope>
    <source>
        <strain evidence="3">Sse05_10M</strain>
    </source>
</reference>
<dbReference type="InterPro" id="IPR005818">
    <property type="entry name" value="Histone_H1/H5_H15"/>
</dbReference>
<dbReference type="AlphaFoldDB" id="A0AAV6QHK0"/>
<accession>A0AAV6QHK0</accession>
<dbReference type="PROSITE" id="PS51504">
    <property type="entry name" value="H15"/>
    <property type="match status" value="1"/>
</dbReference>
<evidence type="ECO:0000256" key="1">
    <source>
        <dbReference type="SAM" id="MobiDB-lite"/>
    </source>
</evidence>
<dbReference type="GO" id="GO:0003677">
    <property type="term" value="F:DNA binding"/>
    <property type="evidence" value="ECO:0007669"/>
    <property type="project" value="InterPro"/>
</dbReference>
<feature type="compositionally biased region" description="Basic residues" evidence="1">
    <location>
        <begin position="167"/>
        <end position="181"/>
    </location>
</feature>
<organism evidence="3 4">
    <name type="scientific">Solea senegalensis</name>
    <name type="common">Senegalese sole</name>
    <dbReference type="NCBI Taxonomy" id="28829"/>
    <lineage>
        <taxon>Eukaryota</taxon>
        <taxon>Metazoa</taxon>
        <taxon>Chordata</taxon>
        <taxon>Craniata</taxon>
        <taxon>Vertebrata</taxon>
        <taxon>Euteleostomi</taxon>
        <taxon>Actinopterygii</taxon>
        <taxon>Neopterygii</taxon>
        <taxon>Teleostei</taxon>
        <taxon>Neoteleostei</taxon>
        <taxon>Acanthomorphata</taxon>
        <taxon>Carangaria</taxon>
        <taxon>Pleuronectiformes</taxon>
        <taxon>Pleuronectoidei</taxon>
        <taxon>Soleidae</taxon>
        <taxon>Solea</taxon>
    </lineage>
</organism>
<feature type="region of interest" description="Disordered" evidence="1">
    <location>
        <begin position="1"/>
        <end position="27"/>
    </location>
</feature>
<feature type="domain" description="H15" evidence="2">
    <location>
        <begin position="28"/>
        <end position="99"/>
    </location>
</feature>
<dbReference type="GO" id="GO:0006334">
    <property type="term" value="P:nucleosome assembly"/>
    <property type="evidence" value="ECO:0007669"/>
    <property type="project" value="InterPro"/>
</dbReference>
<keyword evidence="4" id="KW-1185">Reference proteome</keyword>
<sequence length="194" mass="20586">MSSAGIGSPSEAQAKSPRQRSRPTQKKTCPALSALILNAVAAERGSVSLPALKNALKAGGYDVTKNNARILTCIRRLVGNKCLLQTKGTGASGSFKKAPTPLKKVVKKKKAKKVKKASTKKETAGCTAVAKKSPKKKRRAESPKKVKKATAPKVKKAKSPKKPTAAKAKKAKKAKSPKKPKLVVQSRTRSAVRK</sequence>
<feature type="compositionally biased region" description="Polar residues" evidence="1">
    <location>
        <begin position="185"/>
        <end position="194"/>
    </location>
</feature>
<gene>
    <name evidence="3" type="ORF">JOB18_046826</name>
</gene>
<evidence type="ECO:0000313" key="4">
    <source>
        <dbReference type="Proteomes" id="UP000693946"/>
    </source>
</evidence>
<feature type="compositionally biased region" description="Basic residues" evidence="1">
    <location>
        <begin position="132"/>
        <end position="161"/>
    </location>
</feature>
<dbReference type="Pfam" id="PF00538">
    <property type="entry name" value="Linker_histone"/>
    <property type="match status" value="1"/>
</dbReference>
<evidence type="ECO:0000313" key="3">
    <source>
        <dbReference type="EMBL" id="KAG7490991.1"/>
    </source>
</evidence>
<dbReference type="Proteomes" id="UP000693946">
    <property type="component" value="Linkage Group LG5"/>
</dbReference>
<dbReference type="GO" id="GO:0000786">
    <property type="term" value="C:nucleosome"/>
    <property type="evidence" value="ECO:0007669"/>
    <property type="project" value="InterPro"/>
</dbReference>
<feature type="compositionally biased region" description="Basic residues" evidence="1">
    <location>
        <begin position="104"/>
        <end position="118"/>
    </location>
</feature>
<feature type="region of interest" description="Disordered" evidence="1">
    <location>
        <begin position="88"/>
        <end position="194"/>
    </location>
</feature>
<feature type="compositionally biased region" description="Polar residues" evidence="1">
    <location>
        <begin position="1"/>
        <end position="13"/>
    </location>
</feature>
<protein>
    <submittedName>
        <fullName evidence="3">Protamine</fullName>
    </submittedName>
</protein>
<evidence type="ECO:0000259" key="2">
    <source>
        <dbReference type="PROSITE" id="PS51504"/>
    </source>
</evidence>
<comment type="caution">
    <text evidence="3">The sequence shown here is derived from an EMBL/GenBank/DDBJ whole genome shotgun (WGS) entry which is preliminary data.</text>
</comment>
<dbReference type="EMBL" id="JAGKHQ010000017">
    <property type="protein sequence ID" value="KAG7490991.1"/>
    <property type="molecule type" value="Genomic_DNA"/>
</dbReference>
<name>A0AAV6QHK0_SOLSE</name>
<proteinExistence type="predicted"/>